<evidence type="ECO:0000259" key="2">
    <source>
        <dbReference type="PROSITE" id="PS50983"/>
    </source>
</evidence>
<proteinExistence type="inferred from homology"/>
<organism evidence="3 4">
    <name type="scientific">Sediminibacillus albus</name>
    <dbReference type="NCBI Taxonomy" id="407036"/>
    <lineage>
        <taxon>Bacteria</taxon>
        <taxon>Bacillati</taxon>
        <taxon>Bacillota</taxon>
        <taxon>Bacilli</taxon>
        <taxon>Bacillales</taxon>
        <taxon>Bacillaceae</taxon>
        <taxon>Sediminibacillus</taxon>
    </lineage>
</organism>
<dbReference type="PROSITE" id="PS50983">
    <property type="entry name" value="FE_B12_PBP"/>
    <property type="match status" value="1"/>
</dbReference>
<dbReference type="Proteomes" id="UP000198694">
    <property type="component" value="Unassembled WGS sequence"/>
</dbReference>
<comment type="similarity">
    <text evidence="1">Belongs to the bacterial solute-binding protein 8 family.</text>
</comment>
<dbReference type="GO" id="GO:0071281">
    <property type="term" value="P:cellular response to iron ion"/>
    <property type="evidence" value="ECO:0007669"/>
    <property type="project" value="TreeGrafter"/>
</dbReference>
<dbReference type="InterPro" id="IPR002491">
    <property type="entry name" value="ABC_transptr_periplasmic_BD"/>
</dbReference>
<accession>A0A1G8XGT5</accession>
<evidence type="ECO:0000313" key="3">
    <source>
        <dbReference type="EMBL" id="SDJ89617.1"/>
    </source>
</evidence>
<dbReference type="PANTHER" id="PTHR30535">
    <property type="entry name" value="VITAMIN B12-BINDING PROTEIN"/>
    <property type="match status" value="1"/>
</dbReference>
<evidence type="ECO:0000256" key="1">
    <source>
        <dbReference type="ARBA" id="ARBA00008814"/>
    </source>
</evidence>
<dbReference type="SUPFAM" id="SSF53807">
    <property type="entry name" value="Helical backbone' metal receptor"/>
    <property type="match status" value="1"/>
</dbReference>
<dbReference type="PANTHER" id="PTHR30535:SF34">
    <property type="entry name" value="MOLYBDATE-BINDING PROTEIN MOLA"/>
    <property type="match status" value="1"/>
</dbReference>
<dbReference type="AlphaFoldDB" id="A0A1G8XGT5"/>
<protein>
    <submittedName>
        <fullName evidence="3">Iron complex transport system substrate-binding protein</fullName>
    </submittedName>
</protein>
<name>A0A1G8XGT5_9BACI</name>
<dbReference type="Pfam" id="PF01497">
    <property type="entry name" value="Peripla_BP_2"/>
    <property type="match status" value="1"/>
</dbReference>
<feature type="domain" description="Fe/B12 periplasmic-binding" evidence="2">
    <location>
        <begin position="2"/>
        <end position="257"/>
    </location>
</feature>
<sequence>MRVISICPSNTELLDYLGKIDHLIAVDDFSDYPDSVNKLPRLGPDLSIDMEKVAALEPDLVLASLSVPGMESNIKALEEKKLPFLVLNPNTLEEIAEDLRTVAEALGDKDLGDEKAGQFRQEVHFYEAAADKRSQRFSLYWEWWPKPIFTPGRKNWLTEISRLSGGWNIFETEDAASIQTDWEDVRKRNPEHICMVWVGVEEKKMRPELIRKRPGWENVDAVKKDNIHILPESLFCRPSPRLLVGLDKLEQVLKKNSSL</sequence>
<dbReference type="OrthoDB" id="9787772at2"/>
<dbReference type="STRING" id="407036.SAMN05216243_1348"/>
<dbReference type="InterPro" id="IPR050902">
    <property type="entry name" value="ABC_Transporter_SBP"/>
</dbReference>
<evidence type="ECO:0000313" key="4">
    <source>
        <dbReference type="Proteomes" id="UP000198694"/>
    </source>
</evidence>
<dbReference type="EMBL" id="FNFL01000001">
    <property type="protein sequence ID" value="SDJ89617.1"/>
    <property type="molecule type" value="Genomic_DNA"/>
</dbReference>
<keyword evidence="4" id="KW-1185">Reference proteome</keyword>
<reference evidence="3 4" key="1">
    <citation type="submission" date="2016-10" db="EMBL/GenBank/DDBJ databases">
        <authorList>
            <person name="de Groot N.N."/>
        </authorList>
    </citation>
    <scope>NUCLEOTIDE SEQUENCE [LARGE SCALE GENOMIC DNA]</scope>
    <source>
        <strain evidence="3 4">CGMCC 1.6502</strain>
    </source>
</reference>
<dbReference type="CDD" id="cd01144">
    <property type="entry name" value="BtuF"/>
    <property type="match status" value="1"/>
</dbReference>
<gene>
    <name evidence="3" type="ORF">SAMN05216243_1348</name>
</gene>
<dbReference type="Gene3D" id="3.40.50.1980">
    <property type="entry name" value="Nitrogenase molybdenum iron protein domain"/>
    <property type="match status" value="2"/>
</dbReference>
<dbReference type="RefSeq" id="WP_093212214.1">
    <property type="nucleotide sequence ID" value="NZ_FNFL01000001.1"/>
</dbReference>